<proteinExistence type="predicted"/>
<dbReference type="GO" id="GO:0005615">
    <property type="term" value="C:extracellular space"/>
    <property type="evidence" value="ECO:0007669"/>
    <property type="project" value="TreeGrafter"/>
</dbReference>
<dbReference type="InterPro" id="IPR050149">
    <property type="entry name" value="Collagen_superfamily"/>
</dbReference>
<feature type="compositionally biased region" description="Low complexity" evidence="1">
    <location>
        <begin position="408"/>
        <end position="421"/>
    </location>
</feature>
<feature type="compositionally biased region" description="Low complexity" evidence="1">
    <location>
        <begin position="674"/>
        <end position="698"/>
    </location>
</feature>
<keyword evidence="2" id="KW-0176">Collagen</keyword>
<dbReference type="GO" id="GO:0030198">
    <property type="term" value="P:extracellular matrix organization"/>
    <property type="evidence" value="ECO:0007669"/>
    <property type="project" value="TreeGrafter"/>
</dbReference>
<accession>A0A8S5SD61</accession>
<name>A0A8S5SD61_9CAUD</name>
<organism evidence="2">
    <name type="scientific">Siphoviridae sp. ctnpt50</name>
    <dbReference type="NCBI Taxonomy" id="2827941"/>
    <lineage>
        <taxon>Viruses</taxon>
        <taxon>Duplodnaviria</taxon>
        <taxon>Heunggongvirae</taxon>
        <taxon>Uroviricota</taxon>
        <taxon>Caudoviricetes</taxon>
    </lineage>
</organism>
<feature type="region of interest" description="Disordered" evidence="1">
    <location>
        <begin position="600"/>
        <end position="698"/>
    </location>
</feature>
<evidence type="ECO:0000256" key="1">
    <source>
        <dbReference type="SAM" id="MobiDB-lite"/>
    </source>
</evidence>
<dbReference type="GO" id="GO:0030020">
    <property type="term" value="F:extracellular matrix structural constituent conferring tensile strength"/>
    <property type="evidence" value="ECO:0007669"/>
    <property type="project" value="TreeGrafter"/>
</dbReference>
<dbReference type="EMBL" id="BK032577">
    <property type="protein sequence ID" value="DAF48909.1"/>
    <property type="molecule type" value="Genomic_DNA"/>
</dbReference>
<feature type="compositionally biased region" description="Gly residues" evidence="1">
    <location>
        <begin position="114"/>
        <end position="125"/>
    </location>
</feature>
<reference evidence="2" key="1">
    <citation type="journal article" date="2021" name="Proc. Natl. Acad. Sci. U.S.A.">
        <title>A Catalog of Tens of Thousands of Viruses from Human Metagenomes Reveals Hidden Associations with Chronic Diseases.</title>
        <authorList>
            <person name="Tisza M.J."/>
            <person name="Buck C.B."/>
        </authorList>
    </citation>
    <scope>NUCLEOTIDE SEQUENCE</scope>
    <source>
        <strain evidence="2">Ctnpt50</strain>
    </source>
</reference>
<evidence type="ECO:0000313" key="2">
    <source>
        <dbReference type="EMBL" id="DAF48909.1"/>
    </source>
</evidence>
<dbReference type="Pfam" id="PF01391">
    <property type="entry name" value="Collagen"/>
    <property type="match status" value="2"/>
</dbReference>
<dbReference type="InterPro" id="IPR008160">
    <property type="entry name" value="Collagen"/>
</dbReference>
<protein>
    <submittedName>
        <fullName evidence="2">Collagen triple helix repeat protein</fullName>
    </submittedName>
</protein>
<feature type="compositionally biased region" description="Low complexity" evidence="1">
    <location>
        <begin position="246"/>
        <end position="269"/>
    </location>
</feature>
<feature type="region of interest" description="Disordered" evidence="1">
    <location>
        <begin position="241"/>
        <end position="272"/>
    </location>
</feature>
<dbReference type="GO" id="GO:0031012">
    <property type="term" value="C:extracellular matrix"/>
    <property type="evidence" value="ECO:0007669"/>
    <property type="project" value="TreeGrafter"/>
</dbReference>
<feature type="region of interest" description="Disordered" evidence="1">
    <location>
        <begin position="398"/>
        <end position="471"/>
    </location>
</feature>
<feature type="compositionally biased region" description="Low complexity" evidence="1">
    <location>
        <begin position="441"/>
        <end position="471"/>
    </location>
</feature>
<dbReference type="PANTHER" id="PTHR24023:SF1095">
    <property type="entry name" value="EGF-LIKE DOMAIN-CONTAINING PROTEIN"/>
    <property type="match status" value="1"/>
</dbReference>
<feature type="compositionally biased region" description="Low complexity" evidence="1">
    <location>
        <begin position="620"/>
        <end position="644"/>
    </location>
</feature>
<feature type="region of interest" description="Disordered" evidence="1">
    <location>
        <begin position="114"/>
        <end position="166"/>
    </location>
</feature>
<dbReference type="PANTHER" id="PTHR24023">
    <property type="entry name" value="COLLAGEN ALPHA"/>
    <property type="match status" value="1"/>
</dbReference>
<feature type="region of interest" description="Disordered" evidence="1">
    <location>
        <begin position="830"/>
        <end position="878"/>
    </location>
</feature>
<sequence length="1191" mass="123076">MIDAKDFLSVTRDIIEQQIRDRSTDAVCEIESVNEDGTLNVFVLPDKQTILKNIINESRYNFKRGDNALLYKIHNRLSDSFVVAKFRPKQEDAGISEKSVQNLIDNALQNYQGGSGGGVSGGIQGPPGPQGAQGEVGPTGPTGAAGEDGSVGPTGEKGEKGDPGLTTKVTVNGITYTQVDGNITLPDYAKIGTAETNQVLSKIEYLAEADIPTNPDETYEYAITDLIGYADLDANLQEQIDHMGNTGPTGPTGAIGPTGETGAIGPTGPMDEDAFVEATIGSTGVVTFTKQNGQQVNLNLAYFDETAVAGYNIHSYTISENDWVGNVAPYTHTKTAADGNWVATQNLLVQMRLLDETPFEGVHAKYTVSADGAVTVSADSKLKLQVLVADGLVAGPKGEVGATGPQGLVGPTGATGALGPTGSVGPTGEAGTKGDTGAVGPTGQTGPIGPTGKEGALGPTGPTGSLGPTGPLNKDAFVDAVVNPTGTVVFTKDNGQTVVLQFAQIEGSSIAGYNIHSYKIAQADWSGTQAPYTHTKSATAGGWVSTQDLLVQIRLDDNSPYEGIHTQYKVANNGDVTIISDTKADLQILVADGLVAGVKGDTGAIGPTGEKGEQGDKGNTGPVGPTGQTGAVGPTGATGAVGPTGEKGEQGIQGPKGDTGPVGPTGQNGATGDTGAVGPTGLTGPTGPTGPTGANGPTGPLNENAFVDASTGPTGTVVFTKQNGQTVALQFGQIAGTDYAGYNIHSYDITTTSWTGTGPYTNTKTAADGGWTPTKDVLVQMRLSDGMPYEGVHAKYTVANNGTVVITSDAKLALQILVADGLIVGQKGPTGPAGANGADGSVGPTGPRGAVGPTGERGEMGPTGERGPAGASGSSSGGGISDVLNPVGCISFYSYDGAFSVTPNYDGNVSSLSYSIDLGKTWTDIEASGTSIASSTVLPESETTNIINYILFRGLGNSVITGENSTPWTITDTTAVFCAGDITTLLDYQYPPDIITEPYCFANMFLNQTSLVSAPRLPSIEVSDHCYYKMFQGCTSLTFSPELPARKVIDSAYEQMFMGCEQLTTPPQINGRSFSSRACFEMFNGDANLNRAPEMMIVESATDSFENMFMGVSGLEIYESSSFTTSQTDSVLICDIKDSGNFTFASLTGYNSNIYRYYVENQPVPLQFSGADSAMLTEYIITHSILDSQNN</sequence>